<dbReference type="SUPFAM" id="SSF56672">
    <property type="entry name" value="DNA/RNA polymerases"/>
    <property type="match status" value="1"/>
</dbReference>
<name>A0A1R1XSB6_9FUNG</name>
<dbReference type="EMBL" id="LSSM01003564">
    <property type="protein sequence ID" value="OMJ17518.1"/>
    <property type="molecule type" value="Genomic_DNA"/>
</dbReference>
<evidence type="ECO:0008006" key="3">
    <source>
        <dbReference type="Google" id="ProtNLM"/>
    </source>
</evidence>
<organism evidence="1 2">
    <name type="scientific">Smittium culicis</name>
    <dbReference type="NCBI Taxonomy" id="133412"/>
    <lineage>
        <taxon>Eukaryota</taxon>
        <taxon>Fungi</taxon>
        <taxon>Fungi incertae sedis</taxon>
        <taxon>Zoopagomycota</taxon>
        <taxon>Kickxellomycotina</taxon>
        <taxon>Harpellomycetes</taxon>
        <taxon>Harpellales</taxon>
        <taxon>Legeriomycetaceae</taxon>
        <taxon>Smittium</taxon>
    </lineage>
</organism>
<comment type="caution">
    <text evidence="1">The sequence shown here is derived from an EMBL/GenBank/DDBJ whole genome shotgun (WGS) entry which is preliminary data.</text>
</comment>
<evidence type="ECO:0000313" key="1">
    <source>
        <dbReference type="EMBL" id="OMJ17518.1"/>
    </source>
</evidence>
<evidence type="ECO:0000313" key="2">
    <source>
        <dbReference type="Proteomes" id="UP000187429"/>
    </source>
</evidence>
<sequence>MGSKDSFIEETEIYTIIKENIQDGLGVDIVKDDRLVDIINKNSDMIVHEIEQLSQTNVVEHKIEITENRPIKQMPYRISFILREMVTQEIKKMEEVGFISSCNSEWCSPVVTATEKKW</sequence>
<dbReference type="AlphaFoldDB" id="A0A1R1XSB6"/>
<accession>A0A1R1XSB6</accession>
<dbReference type="Proteomes" id="UP000187429">
    <property type="component" value="Unassembled WGS sequence"/>
</dbReference>
<dbReference type="Gene3D" id="3.10.10.10">
    <property type="entry name" value="HIV Type 1 Reverse Transcriptase, subunit A, domain 1"/>
    <property type="match status" value="1"/>
</dbReference>
<proteinExistence type="predicted"/>
<dbReference type="InterPro" id="IPR043502">
    <property type="entry name" value="DNA/RNA_pol_sf"/>
</dbReference>
<reference evidence="2" key="1">
    <citation type="submission" date="2017-01" db="EMBL/GenBank/DDBJ databases">
        <authorList>
            <person name="Wang Y."/>
            <person name="White M."/>
            <person name="Kvist S."/>
            <person name="Moncalvo J.-M."/>
        </authorList>
    </citation>
    <scope>NUCLEOTIDE SEQUENCE [LARGE SCALE GENOMIC DNA]</scope>
    <source>
        <strain evidence="2">ID-206-W2</strain>
    </source>
</reference>
<protein>
    <recommendedName>
        <fullName evidence="3">Retrovirus-related Pol polyprotein from transposon</fullName>
    </recommendedName>
</protein>
<keyword evidence="2" id="KW-1185">Reference proteome</keyword>
<dbReference type="OrthoDB" id="8041546at2759"/>
<gene>
    <name evidence="1" type="ORF">AYI69_g7389</name>
</gene>